<organism evidence="1 2">
    <name type="scientific">Acanthamoeba polyphaga mimivirus Kroon</name>
    <dbReference type="NCBI Taxonomy" id="3069720"/>
    <lineage>
        <taxon>Viruses</taxon>
        <taxon>Varidnaviria</taxon>
        <taxon>Bamfordvirae</taxon>
        <taxon>Nucleocytoviricota</taxon>
        <taxon>Megaviricetes</taxon>
        <taxon>Imitervirales</taxon>
        <taxon>Mimiviridae</taxon>
        <taxon>Megamimivirinae</taxon>
        <taxon>Mimivirus</taxon>
        <taxon>Mimivirus lagoaense</taxon>
    </lineage>
</organism>
<evidence type="ECO:0000313" key="1">
    <source>
        <dbReference type="EMBL" id="AKI80091.1"/>
    </source>
</evidence>
<keyword evidence="2" id="KW-1185">Reference proteome</keyword>
<accession>A0A0G2YAI0</accession>
<dbReference type="EMBL" id="KM982402">
    <property type="protein sequence ID" value="AKI80091.1"/>
    <property type="molecule type" value="Genomic_DNA"/>
</dbReference>
<dbReference type="Proteomes" id="UP000240461">
    <property type="component" value="Segment"/>
</dbReference>
<name>A0A0G2YAI0_9VIRU</name>
<reference evidence="1 2" key="1">
    <citation type="submission" date="2014-10" db="EMBL/GenBank/DDBJ databases">
        <title>Pan-genome analysis of Brazilian lineage A amoebal mimiviruses.</title>
        <authorList>
            <person name="Assis F.L."/>
            <person name="Abrahao J.S."/>
            <person name="Kroon E.G."/>
            <person name="Dornas F.P."/>
            <person name="Andrade K.R."/>
            <person name="Borato P.V.M."/>
            <person name="Pilotto M.R."/>
            <person name="Benamar S."/>
            <person name="LaScola B."/>
            <person name="Colson P."/>
        </authorList>
    </citation>
    <scope>NUCLEOTIDE SEQUENCE [LARGE SCALE GENOMIC DNA]</scope>
    <source>
        <strain evidence="1 2">Kroon</strain>
    </source>
</reference>
<sequence>MEDLEEVNNNPKLTKRQKDLERSKLLDKYGYNEICHRQRILCQIPYHKIILS</sequence>
<protein>
    <submittedName>
        <fullName evidence="1">DNA-directed RNA polymerase II subunit n</fullName>
    </submittedName>
</protein>
<evidence type="ECO:0000313" key="2">
    <source>
        <dbReference type="Proteomes" id="UP000240461"/>
    </source>
</evidence>
<dbReference type="GO" id="GO:0000428">
    <property type="term" value="C:DNA-directed RNA polymerase complex"/>
    <property type="evidence" value="ECO:0007669"/>
    <property type="project" value="UniProtKB-KW"/>
</dbReference>
<dbReference type="KEGG" id="vg:80513889"/>
<keyword evidence="1" id="KW-0240">DNA-directed RNA polymerase</keyword>
<accession>A0A0G2Y5C9</accession>
<keyword evidence="1" id="KW-0804">Transcription</keyword>
<proteinExistence type="predicted"/>